<dbReference type="AlphaFoldDB" id="A0A385ADU7"/>
<organism evidence="8 9">
    <name type="scientific">Latilactobacillus curvatus</name>
    <name type="common">Lactobacillus curvatus</name>
    <dbReference type="NCBI Taxonomy" id="28038"/>
    <lineage>
        <taxon>Bacteria</taxon>
        <taxon>Bacillati</taxon>
        <taxon>Bacillota</taxon>
        <taxon>Bacilli</taxon>
        <taxon>Lactobacillales</taxon>
        <taxon>Lactobacillaceae</taxon>
        <taxon>Latilactobacillus</taxon>
    </lineage>
</organism>
<evidence type="ECO:0000256" key="5">
    <source>
        <dbReference type="PROSITE-ProRule" id="PRU00169"/>
    </source>
</evidence>
<evidence type="ECO:0000256" key="2">
    <source>
        <dbReference type="ARBA" id="ARBA00023012"/>
    </source>
</evidence>
<keyword evidence="5" id="KW-0597">Phosphoprotein</keyword>
<dbReference type="PROSITE" id="PS50930">
    <property type="entry name" value="HTH_LYTTR"/>
    <property type="match status" value="1"/>
</dbReference>
<feature type="modified residue" description="4-aspartylphosphate" evidence="5">
    <location>
        <position position="77"/>
    </location>
</feature>
<evidence type="ECO:0000313" key="9">
    <source>
        <dbReference type="Proteomes" id="UP000257607"/>
    </source>
</evidence>
<keyword evidence="1" id="KW-0963">Cytoplasm</keyword>
<dbReference type="Proteomes" id="UP000257607">
    <property type="component" value="Chromosome"/>
</dbReference>
<dbReference type="InterPro" id="IPR001789">
    <property type="entry name" value="Sig_transdc_resp-reg_receiver"/>
</dbReference>
<dbReference type="PROSITE" id="PS50110">
    <property type="entry name" value="RESPONSE_REGULATORY"/>
    <property type="match status" value="1"/>
</dbReference>
<reference evidence="8 9" key="1">
    <citation type="submission" date="2018-07" db="EMBL/GenBank/DDBJ databases">
        <title>Lactobacillus curvatus genome sequence.</title>
        <authorList>
            <person name="Prechtl R."/>
        </authorList>
    </citation>
    <scope>NUCLEOTIDE SEQUENCE [LARGE SCALE GENOMIC DNA]</scope>
    <source>
        <strain evidence="8 9">TMW 1.1928</strain>
    </source>
</reference>
<feature type="domain" description="Response regulatory" evidence="6">
    <location>
        <begin position="19"/>
        <end position="144"/>
    </location>
</feature>
<accession>A0A385ADU7</accession>
<dbReference type="PANTHER" id="PTHR37299:SF3">
    <property type="entry name" value="STAGE 0 SPORULATION PROTEIN A HOMOLOG"/>
    <property type="match status" value="1"/>
</dbReference>
<dbReference type="PANTHER" id="PTHR37299">
    <property type="entry name" value="TRANSCRIPTIONAL REGULATOR-RELATED"/>
    <property type="match status" value="1"/>
</dbReference>
<proteinExistence type="predicted"/>
<dbReference type="Pfam" id="PF04397">
    <property type="entry name" value="LytTR"/>
    <property type="match status" value="1"/>
</dbReference>
<comment type="function">
    <text evidence="4">Required for high-level post-exponential phase expression of a series of secreted proteins.</text>
</comment>
<dbReference type="SUPFAM" id="SSF52172">
    <property type="entry name" value="CheY-like"/>
    <property type="match status" value="1"/>
</dbReference>
<evidence type="ECO:0000259" key="6">
    <source>
        <dbReference type="PROSITE" id="PS50110"/>
    </source>
</evidence>
<dbReference type="Pfam" id="PF00072">
    <property type="entry name" value="Response_reg"/>
    <property type="match status" value="1"/>
</dbReference>
<name>A0A385ADU7_LATCU</name>
<feature type="domain" description="HTH LytTR-type" evidence="7">
    <location>
        <begin position="164"/>
        <end position="265"/>
    </location>
</feature>
<evidence type="ECO:0000313" key="8">
    <source>
        <dbReference type="EMBL" id="AXN35748.1"/>
    </source>
</evidence>
<protein>
    <submittedName>
        <fullName evidence="8">DNA-binding response regulator</fullName>
    </submittedName>
</protein>
<dbReference type="EMBL" id="CP031003">
    <property type="protein sequence ID" value="AXN35748.1"/>
    <property type="molecule type" value="Genomic_DNA"/>
</dbReference>
<dbReference type="SMART" id="SM00850">
    <property type="entry name" value="LytTR"/>
    <property type="match status" value="1"/>
</dbReference>
<dbReference type="GO" id="GO:0003677">
    <property type="term" value="F:DNA binding"/>
    <property type="evidence" value="ECO:0007669"/>
    <property type="project" value="UniProtKB-KW"/>
</dbReference>
<dbReference type="InterPro" id="IPR007492">
    <property type="entry name" value="LytTR_DNA-bd_dom"/>
</dbReference>
<evidence type="ECO:0000256" key="4">
    <source>
        <dbReference type="ARBA" id="ARBA00037164"/>
    </source>
</evidence>
<dbReference type="Gene3D" id="3.40.50.2300">
    <property type="match status" value="1"/>
</dbReference>
<keyword evidence="2" id="KW-0902">Two-component regulatory system</keyword>
<dbReference type="InterPro" id="IPR046947">
    <property type="entry name" value="LytR-like"/>
</dbReference>
<evidence type="ECO:0000256" key="1">
    <source>
        <dbReference type="ARBA" id="ARBA00022490"/>
    </source>
</evidence>
<keyword evidence="3" id="KW-0010">Activator</keyword>
<dbReference type="Gene3D" id="2.40.50.1020">
    <property type="entry name" value="LytTr DNA-binding domain"/>
    <property type="match status" value="1"/>
</dbReference>
<gene>
    <name evidence="8" type="ORF">DT351_04965</name>
</gene>
<dbReference type="GO" id="GO:0000156">
    <property type="term" value="F:phosphorelay response regulator activity"/>
    <property type="evidence" value="ECO:0007669"/>
    <property type="project" value="InterPro"/>
</dbReference>
<dbReference type="InterPro" id="IPR011006">
    <property type="entry name" value="CheY-like_superfamily"/>
</dbReference>
<evidence type="ECO:0000256" key="3">
    <source>
        <dbReference type="ARBA" id="ARBA00023159"/>
    </source>
</evidence>
<keyword evidence="8" id="KW-0238">DNA-binding</keyword>
<evidence type="ECO:0000259" key="7">
    <source>
        <dbReference type="PROSITE" id="PS50930"/>
    </source>
</evidence>
<sequence>METISLQCLLLNRRRPMVDIFLCDDKQVLLDSYEEIITAYIQQNILDAQVRLKTKNGYDLLIFLQESQTQGGVYFLDIDLENDVLDGMELALKIRELDPYAQIVFVSTHDELLMETIQRRINVLNFILKDRGLAQVRADIQATINDAIKLRQQQVPLAEEPAHFEYDDGLSFEKVAIQEINYFETAYKARHVFLHSDHRLSEFVGKIVTIQAQLPQFFRAHKSILVNPDKVVRIDKETHQVIFANGDTCDVSYRRIEALLKLIQADKC</sequence>